<comment type="subunit">
    <text evidence="3">The holoenzyme is a dodecamer composed of 6 PCCA/alpha subunits and 6 PCCB/beta subunits.</text>
</comment>
<dbReference type="InterPro" id="IPR034733">
    <property type="entry name" value="AcCoA_carboxyl_beta"/>
</dbReference>
<dbReference type="GO" id="GO:0004658">
    <property type="term" value="F:propionyl-CoA carboxylase activity"/>
    <property type="evidence" value="ECO:0007669"/>
    <property type="project" value="UniProtKB-EC"/>
</dbReference>
<evidence type="ECO:0000313" key="10">
    <source>
        <dbReference type="Proteomes" id="UP000677054"/>
    </source>
</evidence>
<dbReference type="GO" id="GO:0005739">
    <property type="term" value="C:mitochondrion"/>
    <property type="evidence" value="ECO:0007669"/>
    <property type="project" value="TreeGrafter"/>
</dbReference>
<dbReference type="AlphaFoldDB" id="A0A7R8XJP2"/>
<accession>A0A7R8XJP2</accession>
<dbReference type="Proteomes" id="UP000677054">
    <property type="component" value="Unassembled WGS sequence"/>
</dbReference>
<feature type="non-terminal residue" evidence="9">
    <location>
        <position position="1"/>
    </location>
</feature>
<dbReference type="Pfam" id="PF01039">
    <property type="entry name" value="Carboxyl_trans"/>
    <property type="match status" value="2"/>
</dbReference>
<evidence type="ECO:0000256" key="3">
    <source>
        <dbReference type="ARBA" id="ARBA00038567"/>
    </source>
</evidence>
<dbReference type="PROSITE" id="PS50980">
    <property type="entry name" value="COA_CT_NTER"/>
    <property type="match status" value="1"/>
</dbReference>
<dbReference type="InterPro" id="IPR051047">
    <property type="entry name" value="AccD/PCCB"/>
</dbReference>
<protein>
    <recommendedName>
        <fullName evidence="4">Propionyl-CoA carboxylase beta chain, mitochondrial</fullName>
        <ecNumber evidence="2">6.4.1.3</ecNumber>
    </recommendedName>
    <alternativeName>
        <fullName evidence="5">Propanoyl-CoA:carbon dioxide ligase subunit beta</fullName>
    </alternativeName>
</protein>
<evidence type="ECO:0000313" key="9">
    <source>
        <dbReference type="EMBL" id="CAD7248670.1"/>
    </source>
</evidence>
<dbReference type="OrthoDB" id="9976505at2759"/>
<evidence type="ECO:0000256" key="5">
    <source>
        <dbReference type="ARBA" id="ARBA00042797"/>
    </source>
</evidence>
<comment type="catalytic activity">
    <reaction evidence="7">
        <text>propanoyl-CoA + hydrogencarbonate + ATP = (S)-methylmalonyl-CoA + ADP + phosphate + H(+)</text>
        <dbReference type="Rhea" id="RHEA:23720"/>
        <dbReference type="ChEBI" id="CHEBI:15378"/>
        <dbReference type="ChEBI" id="CHEBI:17544"/>
        <dbReference type="ChEBI" id="CHEBI:30616"/>
        <dbReference type="ChEBI" id="CHEBI:43474"/>
        <dbReference type="ChEBI" id="CHEBI:57327"/>
        <dbReference type="ChEBI" id="CHEBI:57392"/>
        <dbReference type="ChEBI" id="CHEBI:456216"/>
        <dbReference type="EC" id="6.4.1.3"/>
    </reaction>
    <physiologicalReaction direction="left-to-right" evidence="7">
        <dbReference type="Rhea" id="RHEA:23721"/>
    </physiologicalReaction>
</comment>
<evidence type="ECO:0000256" key="1">
    <source>
        <dbReference type="ARBA" id="ARBA00005060"/>
    </source>
</evidence>
<gene>
    <name evidence="9" type="ORF">DSTB1V02_LOCUS8480</name>
</gene>
<dbReference type="EMBL" id="LR901461">
    <property type="protein sequence ID" value="CAD7248670.1"/>
    <property type="molecule type" value="Genomic_DNA"/>
</dbReference>
<sequence>MCIGAMRAVRPGEMAAGAALSRPTFLKVVPTWSSCAGGTAVPREEVRAGRLYSRGTGRRWGLRSGGDAGEVSAVRGGTAGTAVGKMAPVMTLCGRVSLSVFGQKNLFLPNNLAQRWCSIAQTVSVKDRIKKKREEAALGGGPKRIENQHKKGKLTARERIHILCDQDTFVEYDKFAEHTCSDFGMDRQKVVPTWSSCAGGTAVPREEVRAGRLYSRGTGRRWGLRGGGDEGEVSAVRGGTAGTAVGKMAPVMTLCGRVSLSVFGQKNLFLPNNLAQRWCSIAQTVSVKERIKKKREEAAMGGGPKRIENQHKKGKLTARERIHILCDQGTFVEYDKFAEHTCSDFGMDRQKVETYDSA</sequence>
<dbReference type="SUPFAM" id="SSF52096">
    <property type="entry name" value="ClpP/crotonase"/>
    <property type="match status" value="2"/>
</dbReference>
<evidence type="ECO:0000259" key="8">
    <source>
        <dbReference type="PROSITE" id="PS50980"/>
    </source>
</evidence>
<feature type="domain" description="CoA carboxyltransferase N-terminal" evidence="8">
    <location>
        <begin position="284"/>
        <end position="358"/>
    </location>
</feature>
<dbReference type="InterPro" id="IPR029045">
    <property type="entry name" value="ClpP/crotonase-like_dom_sf"/>
</dbReference>
<dbReference type="InterPro" id="IPR011762">
    <property type="entry name" value="COA_CT_N"/>
</dbReference>
<dbReference type="Gene3D" id="3.90.226.10">
    <property type="entry name" value="2-enoyl-CoA Hydratase, Chain A, domain 1"/>
    <property type="match status" value="2"/>
</dbReference>
<comment type="catalytic activity">
    <reaction evidence="6">
        <text>butanoyl-CoA + hydrogencarbonate + ATP = (2S)-ethylmalonyl-CoA + ADP + phosphate + H(+)</text>
        <dbReference type="Rhea" id="RHEA:59520"/>
        <dbReference type="ChEBI" id="CHEBI:15378"/>
        <dbReference type="ChEBI" id="CHEBI:17544"/>
        <dbReference type="ChEBI" id="CHEBI:30616"/>
        <dbReference type="ChEBI" id="CHEBI:43474"/>
        <dbReference type="ChEBI" id="CHEBI:57371"/>
        <dbReference type="ChEBI" id="CHEBI:60909"/>
        <dbReference type="ChEBI" id="CHEBI:456216"/>
    </reaction>
    <physiologicalReaction direction="left-to-right" evidence="6">
        <dbReference type="Rhea" id="RHEA:59521"/>
    </physiologicalReaction>
</comment>
<evidence type="ECO:0000256" key="7">
    <source>
        <dbReference type="ARBA" id="ARBA00049495"/>
    </source>
</evidence>
<reference evidence="9" key="1">
    <citation type="submission" date="2020-11" db="EMBL/GenBank/DDBJ databases">
        <authorList>
            <person name="Tran Van P."/>
        </authorList>
    </citation>
    <scope>NUCLEOTIDE SEQUENCE</scope>
</reference>
<proteinExistence type="predicted"/>
<dbReference type="PANTHER" id="PTHR43842">
    <property type="entry name" value="PROPIONYL-COA CARBOXYLASE BETA CHAIN"/>
    <property type="match status" value="1"/>
</dbReference>
<name>A0A7R8XJP2_9CRUS</name>
<evidence type="ECO:0000256" key="4">
    <source>
        <dbReference type="ARBA" id="ARBA00041138"/>
    </source>
</evidence>
<dbReference type="PANTHER" id="PTHR43842:SF2">
    <property type="entry name" value="PROPIONYL-COA CARBOXYLASE BETA CHAIN, MITOCHONDRIAL"/>
    <property type="match status" value="1"/>
</dbReference>
<evidence type="ECO:0000256" key="6">
    <source>
        <dbReference type="ARBA" id="ARBA00048208"/>
    </source>
</evidence>
<keyword evidence="10" id="KW-1185">Reference proteome</keyword>
<dbReference type="EC" id="6.4.1.3" evidence="2"/>
<evidence type="ECO:0000256" key="2">
    <source>
        <dbReference type="ARBA" id="ARBA00013050"/>
    </source>
</evidence>
<dbReference type="EMBL" id="CAJPEV010001944">
    <property type="protein sequence ID" value="CAG0895006.1"/>
    <property type="molecule type" value="Genomic_DNA"/>
</dbReference>
<organism evidence="9">
    <name type="scientific">Darwinula stevensoni</name>
    <dbReference type="NCBI Taxonomy" id="69355"/>
    <lineage>
        <taxon>Eukaryota</taxon>
        <taxon>Metazoa</taxon>
        <taxon>Ecdysozoa</taxon>
        <taxon>Arthropoda</taxon>
        <taxon>Crustacea</taxon>
        <taxon>Oligostraca</taxon>
        <taxon>Ostracoda</taxon>
        <taxon>Podocopa</taxon>
        <taxon>Podocopida</taxon>
        <taxon>Darwinulocopina</taxon>
        <taxon>Darwinuloidea</taxon>
        <taxon>Darwinulidae</taxon>
        <taxon>Darwinula</taxon>
    </lineage>
</organism>
<comment type="pathway">
    <text evidence="1">Metabolic intermediate metabolism; propanoyl-CoA degradation; succinyl-CoA from propanoyl-CoA: step 1/3.</text>
</comment>